<dbReference type="RefSeq" id="XP_056044824.1">
    <property type="nucleotide sequence ID" value="XM_056191804.1"/>
</dbReference>
<dbReference type="AlphaFoldDB" id="A0AAD7QTT0"/>
<dbReference type="GeneID" id="80886970"/>
<feature type="region of interest" description="Disordered" evidence="4">
    <location>
        <begin position="114"/>
        <end position="137"/>
    </location>
</feature>
<evidence type="ECO:0000256" key="2">
    <source>
        <dbReference type="ARBA" id="ARBA00023163"/>
    </source>
</evidence>
<dbReference type="PANTHER" id="PTHR13964:SF27">
    <property type="entry name" value="HAT-TRICK, ISOFORM D"/>
    <property type="match status" value="1"/>
</dbReference>
<feature type="region of interest" description="Disordered" evidence="4">
    <location>
        <begin position="569"/>
        <end position="612"/>
    </location>
</feature>
<feature type="compositionally biased region" description="Polar residues" evidence="4">
    <location>
        <begin position="416"/>
        <end position="425"/>
    </location>
</feature>
<feature type="compositionally biased region" description="Polar residues" evidence="4">
    <location>
        <begin position="291"/>
        <end position="302"/>
    </location>
</feature>
<feature type="compositionally biased region" description="Low complexity" evidence="4">
    <location>
        <begin position="118"/>
        <end position="137"/>
    </location>
</feature>
<feature type="domain" description="ARID" evidence="5">
    <location>
        <begin position="446"/>
        <end position="549"/>
    </location>
</feature>
<dbReference type="SMART" id="SM01014">
    <property type="entry name" value="ARID"/>
    <property type="match status" value="1"/>
</dbReference>
<feature type="compositionally biased region" description="Low complexity" evidence="4">
    <location>
        <begin position="279"/>
        <end position="290"/>
    </location>
</feature>
<feature type="region of interest" description="Disordered" evidence="4">
    <location>
        <begin position="625"/>
        <end position="798"/>
    </location>
</feature>
<dbReference type="Gene3D" id="1.10.150.60">
    <property type="entry name" value="ARID DNA-binding domain"/>
    <property type="match status" value="1"/>
</dbReference>
<dbReference type="CDD" id="cd16871">
    <property type="entry name" value="ARID_Swi1p-like"/>
    <property type="match status" value="1"/>
</dbReference>
<evidence type="ECO:0000313" key="7">
    <source>
        <dbReference type="Proteomes" id="UP001217417"/>
    </source>
</evidence>
<dbReference type="GO" id="GO:0000976">
    <property type="term" value="F:transcription cis-regulatory region binding"/>
    <property type="evidence" value="ECO:0007669"/>
    <property type="project" value="TreeGrafter"/>
</dbReference>
<feature type="compositionally biased region" description="Polar residues" evidence="4">
    <location>
        <begin position="625"/>
        <end position="635"/>
    </location>
</feature>
<feature type="compositionally biased region" description="Pro residues" evidence="4">
    <location>
        <begin position="726"/>
        <end position="743"/>
    </location>
</feature>
<keyword evidence="7" id="KW-1185">Reference proteome</keyword>
<protein>
    <recommendedName>
        <fullName evidence="5">ARID domain-containing protein</fullName>
    </recommendedName>
</protein>
<evidence type="ECO:0000259" key="5">
    <source>
        <dbReference type="PROSITE" id="PS51011"/>
    </source>
</evidence>
<feature type="compositionally biased region" description="Low complexity" evidence="4">
    <location>
        <begin position="374"/>
        <end position="397"/>
    </location>
</feature>
<proteinExistence type="predicted"/>
<feature type="compositionally biased region" description="Low complexity" evidence="4">
    <location>
        <begin position="569"/>
        <end position="611"/>
    </location>
</feature>
<keyword evidence="1" id="KW-0805">Transcription regulation</keyword>
<feature type="compositionally biased region" description="Polar residues" evidence="4">
    <location>
        <begin position="173"/>
        <end position="186"/>
    </location>
</feature>
<keyword evidence="2" id="KW-0804">Transcription</keyword>
<feature type="region of interest" description="Disordered" evidence="4">
    <location>
        <begin position="227"/>
        <end position="246"/>
    </location>
</feature>
<feature type="region of interest" description="Disordered" evidence="4">
    <location>
        <begin position="29"/>
        <end position="55"/>
    </location>
</feature>
<sequence length="1275" mass="139201">MSWFGDSFSAGSYDSAGLQLFGNDPYAGSLLGNDYQQQQDQQPQSQHMTPTQSNQQSPLLANFDLAGVTGNQNGPSRTSSPLYSVAPVVPTKRMHDATDAFPRQRNISNPSAILSRSQTPQQQQQQQQQPQSPQLQQQQLLYQHLQDKSLSGLNPQQLQQQQQQFAGEFPVTSAPQPNAQQAVASPTMFNSAAPQALQNIYAQGGSMGGMNGNGLANAKMMTLLALQQQHAQQQQNQPQAPPQQQNMQTLQNLQNQLAGLNPQQLRLLQAQAQAQAQAHAVQQQQQQNQQSSPSPSTLRASPAMSQMNMTPQQLFLQQQQVQSQNQQPQQSPIMNATQLFMQQKAQQQMAQQQKQSPQGQQQYQNKLQQFQQFQQQQQQQMQQQRSSAAANANASANTSPTVPPTSRPGSSGFAMPQTSGPQNNAGMPAHPPSSTNMSGTTATKPSNSPDQFMRTLLEFMHKRGTPITSHPFVGGRVVPLPLLYAVVMKSGGSAKLNAGGMTGPAQTQQKNWYTAAAALGFNLNDVPDAPQQLAQAYQRYLQPFEEWWITSPQHQQQLRLLQAQQQQQHQQQPQQQSQQQHAMLLQQQHQHQQQLQQQPQQQMMLQQQQPQDMSQNMLMQTPMMTQAPSATSASMSPQQLQQQLQSPLVQHQSPMLQPPRVSPIANAATPAQVSRVKPPMPMGSPPPPMPPGTPSSAARQSQPQPLRNRNRNRQKSTHPALRNIVPPTPPTPQVQAPIPPLVPPNSVAPQAPVAHGTPPQVAPPVIPPQSQAPAQPSVSAKAPQSAMSASPSQETVSYVPKTRRLDLHGGFNVSILAGLGDEMEAVRGDFPLLQELGEINLHAVIMSLRSLIPGELKVALDALLLISVEQHLYIPIAECEELVDALVDVGEDCVQQIDKVDFADVKSSDMNLVEFDAYETMVAATRDEFEGFATPLKPGSAMLKLQTLSDRLSAVTTILRNLSFYEHNQPFLAIYETAYGFVMKIVKELGNCGLLTRKVTAVARLALVKDTIVLLSNIAHEVRLRSSDEAKWMIALLSAFAPIDTVAKESTDEGKQKLNKVWAPYVPFKHRYLALAVDVLGKLLARESPNLTYLRTELIPATPATAKTAARNLKKMLQLCMCTFPRLTDSQLLPRAFEVRRPVLEQSMFAAEVLAKAVMASDIPTTCNGPMQDMLEETVLALDECVKPFLARAATVLQGFVAAPPPSVHGRLGNNTTAAAAAAAAALQASSGDVNPFARVVRKATSVLSMLRAAASGEAIAKSADVMLEVLVLRM</sequence>
<dbReference type="GO" id="GO:0006357">
    <property type="term" value="P:regulation of transcription by RNA polymerase II"/>
    <property type="evidence" value="ECO:0007669"/>
    <property type="project" value="TreeGrafter"/>
</dbReference>
<dbReference type="InterPro" id="IPR001606">
    <property type="entry name" value="ARID_dom"/>
</dbReference>
<feature type="compositionally biased region" description="Low complexity" evidence="4">
    <location>
        <begin position="768"/>
        <end position="793"/>
    </location>
</feature>
<dbReference type="SMART" id="SM00501">
    <property type="entry name" value="BRIGHT"/>
    <property type="match status" value="1"/>
</dbReference>
<keyword evidence="3" id="KW-0539">Nucleus</keyword>
<dbReference type="Proteomes" id="UP001217417">
    <property type="component" value="Unassembled WGS sequence"/>
</dbReference>
<evidence type="ECO:0000256" key="1">
    <source>
        <dbReference type="ARBA" id="ARBA00023015"/>
    </source>
</evidence>
<evidence type="ECO:0000256" key="3">
    <source>
        <dbReference type="ARBA" id="ARBA00023242"/>
    </source>
</evidence>
<gene>
    <name evidence="6" type="ORF">POJ06DRAFT_95634</name>
</gene>
<feature type="compositionally biased region" description="Low complexity" evidence="4">
    <location>
        <begin position="36"/>
        <end position="46"/>
    </location>
</feature>
<feature type="region of interest" description="Disordered" evidence="4">
    <location>
        <begin position="374"/>
        <end position="450"/>
    </location>
</feature>
<dbReference type="SUPFAM" id="SSF46774">
    <property type="entry name" value="ARID-like"/>
    <property type="match status" value="1"/>
</dbReference>
<feature type="region of interest" description="Disordered" evidence="4">
    <location>
        <begin position="348"/>
        <end position="367"/>
    </location>
</feature>
<name>A0AAD7QTT0_9ASCO</name>
<feature type="compositionally biased region" description="Polar residues" evidence="4">
    <location>
        <begin position="432"/>
        <end position="450"/>
    </location>
</feature>
<dbReference type="PROSITE" id="PS51011">
    <property type="entry name" value="ARID"/>
    <property type="match status" value="1"/>
</dbReference>
<dbReference type="EMBL" id="JARPMG010000004">
    <property type="protein sequence ID" value="KAJ8101374.1"/>
    <property type="molecule type" value="Genomic_DNA"/>
</dbReference>
<comment type="caution">
    <text evidence="6">The sequence shown here is derived from an EMBL/GenBank/DDBJ whole genome shotgun (WGS) entry which is preliminary data.</text>
</comment>
<dbReference type="InterPro" id="IPR036431">
    <property type="entry name" value="ARID_dom_sf"/>
</dbReference>
<feature type="compositionally biased region" description="Low complexity" evidence="4">
    <location>
        <begin position="636"/>
        <end position="654"/>
    </location>
</feature>
<dbReference type="PANTHER" id="PTHR13964">
    <property type="entry name" value="RBP-RELATED"/>
    <property type="match status" value="1"/>
</dbReference>
<reference evidence="6" key="1">
    <citation type="submission" date="2023-03" db="EMBL/GenBank/DDBJ databases">
        <title>Near-Complete genome sequence of Lipomyces tetrasporous NRRL Y-64009, an oleaginous yeast capable of growing on lignocellulosic hydrolysates.</title>
        <authorList>
            <consortium name="Lawrence Berkeley National Laboratory"/>
            <person name="Jagtap S.S."/>
            <person name="Liu J.-J."/>
            <person name="Walukiewicz H.E."/>
            <person name="Pangilinan J."/>
            <person name="Lipzen A."/>
            <person name="Ahrendt S."/>
            <person name="Koriabine M."/>
            <person name="Cobaugh K."/>
            <person name="Salamov A."/>
            <person name="Yoshinaga Y."/>
            <person name="Ng V."/>
            <person name="Daum C."/>
            <person name="Grigoriev I.V."/>
            <person name="Slininger P.J."/>
            <person name="Dien B.S."/>
            <person name="Jin Y.-S."/>
            <person name="Rao C.V."/>
        </authorList>
    </citation>
    <scope>NUCLEOTIDE SEQUENCE</scope>
    <source>
        <strain evidence="6">NRRL Y-64009</strain>
    </source>
</reference>
<evidence type="ECO:0000313" key="6">
    <source>
        <dbReference type="EMBL" id="KAJ8101374.1"/>
    </source>
</evidence>
<feature type="region of interest" description="Disordered" evidence="4">
    <location>
        <begin position="279"/>
        <end position="302"/>
    </location>
</feature>
<dbReference type="GO" id="GO:0016514">
    <property type="term" value="C:SWI/SNF complex"/>
    <property type="evidence" value="ECO:0007669"/>
    <property type="project" value="TreeGrafter"/>
</dbReference>
<feature type="region of interest" description="Disordered" evidence="4">
    <location>
        <begin position="155"/>
        <end position="186"/>
    </location>
</feature>
<accession>A0AAD7QTT0</accession>
<dbReference type="InterPro" id="IPR051232">
    <property type="entry name" value="ARID/SWI1_ChromRemod"/>
</dbReference>
<organism evidence="6 7">
    <name type="scientific">Lipomyces tetrasporus</name>
    <dbReference type="NCBI Taxonomy" id="54092"/>
    <lineage>
        <taxon>Eukaryota</taxon>
        <taxon>Fungi</taxon>
        <taxon>Dikarya</taxon>
        <taxon>Ascomycota</taxon>
        <taxon>Saccharomycotina</taxon>
        <taxon>Lipomycetes</taxon>
        <taxon>Lipomycetales</taxon>
        <taxon>Lipomycetaceae</taxon>
        <taxon>Lipomyces</taxon>
    </lineage>
</organism>
<dbReference type="Pfam" id="PF01388">
    <property type="entry name" value="ARID"/>
    <property type="match status" value="1"/>
</dbReference>
<evidence type="ECO:0000256" key="4">
    <source>
        <dbReference type="SAM" id="MobiDB-lite"/>
    </source>
</evidence>
<feature type="compositionally biased region" description="Pro residues" evidence="4">
    <location>
        <begin position="678"/>
        <end position="693"/>
    </location>
</feature>